<dbReference type="PANTHER" id="PTHR10625:SF45">
    <property type="entry name" value="HISTONE DEACETYLASE DOMAIN-CONTAINING PROTEIN"/>
    <property type="match status" value="1"/>
</dbReference>
<dbReference type="PANTHER" id="PTHR10625">
    <property type="entry name" value="HISTONE DEACETYLASE HDAC1-RELATED"/>
    <property type="match status" value="1"/>
</dbReference>
<dbReference type="GO" id="GO:0040029">
    <property type="term" value="P:epigenetic regulation of gene expression"/>
    <property type="evidence" value="ECO:0007669"/>
    <property type="project" value="TreeGrafter"/>
</dbReference>
<evidence type="ECO:0000313" key="4">
    <source>
        <dbReference type="WBParaSite" id="Hba_00539"/>
    </source>
</evidence>
<dbReference type="InterPro" id="IPR023801">
    <property type="entry name" value="His_deacetylse_dom"/>
</dbReference>
<evidence type="ECO:0000313" key="3">
    <source>
        <dbReference type="Proteomes" id="UP000095283"/>
    </source>
</evidence>
<dbReference type="GO" id="GO:0141221">
    <property type="term" value="F:histone deacetylase activity, hydrolytic mechanism"/>
    <property type="evidence" value="ECO:0007669"/>
    <property type="project" value="UniProtKB-EC"/>
</dbReference>
<dbReference type="WBParaSite" id="Hba_00539">
    <property type="protein sequence ID" value="Hba_00539"/>
    <property type="gene ID" value="Hba_00539"/>
</dbReference>
<evidence type="ECO:0000259" key="2">
    <source>
        <dbReference type="Pfam" id="PF00850"/>
    </source>
</evidence>
<dbReference type="Pfam" id="PF00850">
    <property type="entry name" value="Hist_deacetyl"/>
    <property type="match status" value="1"/>
</dbReference>
<proteinExistence type="predicted"/>
<dbReference type="SUPFAM" id="SSF52768">
    <property type="entry name" value="Arginase/deacetylase"/>
    <property type="match status" value="1"/>
</dbReference>
<comment type="catalytic activity">
    <reaction evidence="1">
        <text>N(6)-acetyl-L-lysyl-[histone] + H2O = L-lysyl-[histone] + acetate</text>
        <dbReference type="Rhea" id="RHEA:58196"/>
        <dbReference type="Rhea" id="RHEA-COMP:9845"/>
        <dbReference type="Rhea" id="RHEA-COMP:11338"/>
        <dbReference type="ChEBI" id="CHEBI:15377"/>
        <dbReference type="ChEBI" id="CHEBI:29969"/>
        <dbReference type="ChEBI" id="CHEBI:30089"/>
        <dbReference type="ChEBI" id="CHEBI:61930"/>
        <dbReference type="EC" id="3.5.1.98"/>
    </reaction>
</comment>
<dbReference type="GO" id="GO:0000118">
    <property type="term" value="C:histone deacetylase complex"/>
    <property type="evidence" value="ECO:0007669"/>
    <property type="project" value="TreeGrafter"/>
</dbReference>
<evidence type="ECO:0000256" key="1">
    <source>
        <dbReference type="ARBA" id="ARBA00048287"/>
    </source>
</evidence>
<dbReference type="Proteomes" id="UP000095283">
    <property type="component" value="Unplaced"/>
</dbReference>
<dbReference type="PRINTS" id="PR01270">
    <property type="entry name" value="HDASUPER"/>
</dbReference>
<reference evidence="4" key="1">
    <citation type="submission" date="2016-11" db="UniProtKB">
        <authorList>
            <consortium name="WormBaseParasite"/>
        </authorList>
    </citation>
    <scope>IDENTIFICATION</scope>
</reference>
<organism evidence="3 4">
    <name type="scientific">Heterorhabditis bacteriophora</name>
    <name type="common">Entomopathogenic nematode worm</name>
    <dbReference type="NCBI Taxonomy" id="37862"/>
    <lineage>
        <taxon>Eukaryota</taxon>
        <taxon>Metazoa</taxon>
        <taxon>Ecdysozoa</taxon>
        <taxon>Nematoda</taxon>
        <taxon>Chromadorea</taxon>
        <taxon>Rhabditida</taxon>
        <taxon>Rhabditina</taxon>
        <taxon>Rhabditomorpha</taxon>
        <taxon>Strongyloidea</taxon>
        <taxon>Heterorhabditidae</taxon>
        <taxon>Heterorhabditis</taxon>
    </lineage>
</organism>
<sequence>MYFISDRKMMEHYCPWDSYHIEIPERLKVILNRLKETGLDLQLTKLKSRCATEEEIGIIHTKRYIEHLKSTKHMNVKELEQFSSGYEDIYVNNNSYDLSLLSAGCVIELVANVFRTGVNGFAAVRPPGHHAFPDGGCGFCLFNNVAIAAKHALSYGAKRVLIIDWDVHAGQGTQECIEEDENIRLVSIHRYENGHFWPNLERSAVKTHCECTQHSKSVLIRNTINVPLNDIGIDDSDFLAIFQLIVLPVVYDFHPDLILVSCGFDAALGDPEGEMCISPAGYGTLTKILMNTGVPLVMVLEGGYFLESVQSDFEFVIRTLMGDDPPCVEIKVCEPEFQGKRVLPIPFPTRGVYTKRSDEIVDEFSRKLKRILDGYIRQPQFYRSISINLRENVALTSSCTQERFELTVSKEVYGFLHLLVSLSINPLSSPVSDISLSSTTSLVLKAFEELLRQKNTPNFPFLPFMDI</sequence>
<feature type="domain" description="Histone deacetylase" evidence="2">
    <location>
        <begin position="20"/>
        <end position="319"/>
    </location>
</feature>
<keyword evidence="3" id="KW-1185">Reference proteome</keyword>
<dbReference type="Gene3D" id="3.40.800.20">
    <property type="entry name" value="Histone deacetylase domain"/>
    <property type="match status" value="1"/>
</dbReference>
<dbReference type="AlphaFoldDB" id="A0A1I7W7E0"/>
<accession>A0A1I7W7E0</accession>
<protein>
    <submittedName>
        <fullName evidence="4">Hist_deacetyl domain-containing protein</fullName>
    </submittedName>
</protein>
<name>A0A1I7W7E0_HETBA</name>
<dbReference type="InterPro" id="IPR023696">
    <property type="entry name" value="Ureohydrolase_dom_sf"/>
</dbReference>
<dbReference type="InterPro" id="IPR037138">
    <property type="entry name" value="His_deacetylse_dom_sf"/>
</dbReference>
<dbReference type="InterPro" id="IPR000286">
    <property type="entry name" value="HDACs"/>
</dbReference>